<keyword evidence="1" id="KW-0812">Transmembrane</keyword>
<sequence>MTSGVRIVIVFVFVFVRVERGYGVLSFDEPAEGEEGGASENGSAPSVRVPFTVLPNGIPPLIPQSGRVRNLFLWRVEMHLLLPWKLFWAIITGTGNPTRRRVMGFGVILSHVAVAGSIVFT</sequence>
<dbReference type="EMBL" id="BT090670">
    <property type="protein sequence ID" value="ACU14741.1"/>
    <property type="molecule type" value="mRNA"/>
</dbReference>
<keyword evidence="1" id="KW-0472">Membrane</keyword>
<keyword evidence="1" id="KW-1133">Transmembrane helix</keyword>
<name>C6SZR8_SOYBN</name>
<evidence type="ECO:0000256" key="1">
    <source>
        <dbReference type="SAM" id="Phobius"/>
    </source>
</evidence>
<protein>
    <submittedName>
        <fullName evidence="3">Uncharacterized protein</fullName>
    </submittedName>
</protein>
<dbReference type="AlphaFoldDB" id="C6SZR8"/>
<keyword evidence="2" id="KW-0732">Signal</keyword>
<evidence type="ECO:0000313" key="3">
    <source>
        <dbReference type="EMBL" id="ACU14741.1"/>
    </source>
</evidence>
<evidence type="ECO:0000256" key="2">
    <source>
        <dbReference type="SAM" id="SignalP"/>
    </source>
</evidence>
<proteinExistence type="evidence at transcript level"/>
<feature type="signal peptide" evidence="2">
    <location>
        <begin position="1"/>
        <end position="23"/>
    </location>
</feature>
<organism evidence="3">
    <name type="scientific">Glycine max</name>
    <name type="common">Soybean</name>
    <name type="synonym">Glycine hispida</name>
    <dbReference type="NCBI Taxonomy" id="3847"/>
    <lineage>
        <taxon>Eukaryota</taxon>
        <taxon>Viridiplantae</taxon>
        <taxon>Streptophyta</taxon>
        <taxon>Embryophyta</taxon>
        <taxon>Tracheophyta</taxon>
        <taxon>Spermatophyta</taxon>
        <taxon>Magnoliopsida</taxon>
        <taxon>eudicotyledons</taxon>
        <taxon>Gunneridae</taxon>
        <taxon>Pentapetalae</taxon>
        <taxon>rosids</taxon>
        <taxon>fabids</taxon>
        <taxon>Fabales</taxon>
        <taxon>Fabaceae</taxon>
        <taxon>Papilionoideae</taxon>
        <taxon>50 kb inversion clade</taxon>
        <taxon>NPAAA clade</taxon>
        <taxon>indigoferoid/millettioid clade</taxon>
        <taxon>Phaseoleae</taxon>
        <taxon>Glycine</taxon>
        <taxon>Glycine subgen. Soja</taxon>
    </lineage>
</organism>
<feature type="transmembrane region" description="Helical" evidence="1">
    <location>
        <begin position="102"/>
        <end position="120"/>
    </location>
</feature>
<accession>C6SZR8</accession>
<reference evidence="3" key="1">
    <citation type="submission" date="2009-08" db="EMBL/GenBank/DDBJ databases">
        <authorList>
            <person name="Cheung F."/>
            <person name="Xiao Y."/>
            <person name="Chan A."/>
            <person name="Moskal W."/>
            <person name="Town C.D."/>
        </authorList>
    </citation>
    <scope>NUCLEOTIDE SEQUENCE</scope>
</reference>
<feature type="chain" id="PRO_5002969916" evidence="2">
    <location>
        <begin position="24"/>
        <end position="121"/>
    </location>
</feature>